<dbReference type="EMBL" id="JASPKZ010004567">
    <property type="protein sequence ID" value="KAJ9590077.1"/>
    <property type="molecule type" value="Genomic_DNA"/>
</dbReference>
<feature type="compositionally biased region" description="Low complexity" evidence="1">
    <location>
        <begin position="278"/>
        <end position="289"/>
    </location>
</feature>
<reference evidence="2" key="2">
    <citation type="submission" date="2023-05" db="EMBL/GenBank/DDBJ databases">
        <authorList>
            <person name="Fouks B."/>
        </authorList>
    </citation>
    <scope>NUCLEOTIDE SEQUENCE</scope>
    <source>
        <strain evidence="2">Stay&amp;Tobe</strain>
        <tissue evidence="2">Testes</tissue>
    </source>
</reference>
<dbReference type="Proteomes" id="UP001233999">
    <property type="component" value="Unassembled WGS sequence"/>
</dbReference>
<feature type="compositionally biased region" description="Low complexity" evidence="1">
    <location>
        <begin position="297"/>
        <end position="317"/>
    </location>
</feature>
<evidence type="ECO:0000256" key="1">
    <source>
        <dbReference type="SAM" id="MobiDB-lite"/>
    </source>
</evidence>
<evidence type="ECO:0000313" key="2">
    <source>
        <dbReference type="EMBL" id="KAJ9590077.1"/>
    </source>
</evidence>
<feature type="compositionally biased region" description="Basic and acidic residues" evidence="1">
    <location>
        <begin position="250"/>
        <end position="259"/>
    </location>
</feature>
<name>A0AAD8A0E1_DIPPU</name>
<protein>
    <submittedName>
        <fullName evidence="2">Uncharacterized protein</fullName>
    </submittedName>
</protein>
<comment type="caution">
    <text evidence="2">The sequence shown here is derived from an EMBL/GenBank/DDBJ whole genome shotgun (WGS) entry which is preliminary data.</text>
</comment>
<keyword evidence="3" id="KW-1185">Reference proteome</keyword>
<dbReference type="AlphaFoldDB" id="A0AAD8A0E1"/>
<feature type="region of interest" description="Disordered" evidence="1">
    <location>
        <begin position="221"/>
        <end position="337"/>
    </location>
</feature>
<feature type="non-terminal residue" evidence="2">
    <location>
        <position position="1"/>
    </location>
</feature>
<feature type="region of interest" description="Disordered" evidence="1">
    <location>
        <begin position="113"/>
        <end position="156"/>
    </location>
</feature>
<accession>A0AAD8A0E1</accession>
<reference evidence="2" key="1">
    <citation type="journal article" date="2023" name="IScience">
        <title>Live-bearing cockroach genome reveals convergent evolutionary mechanisms linked to viviparity in insects and beyond.</title>
        <authorList>
            <person name="Fouks B."/>
            <person name="Harrison M.C."/>
            <person name="Mikhailova A.A."/>
            <person name="Marchal E."/>
            <person name="English S."/>
            <person name="Carruthers M."/>
            <person name="Jennings E.C."/>
            <person name="Chiamaka E.L."/>
            <person name="Frigard R.A."/>
            <person name="Pippel M."/>
            <person name="Attardo G.M."/>
            <person name="Benoit J.B."/>
            <person name="Bornberg-Bauer E."/>
            <person name="Tobe S.S."/>
        </authorList>
    </citation>
    <scope>NUCLEOTIDE SEQUENCE</scope>
    <source>
        <strain evidence="2">Stay&amp;Tobe</strain>
    </source>
</reference>
<gene>
    <name evidence="2" type="ORF">L9F63_016797</name>
</gene>
<organism evidence="2 3">
    <name type="scientific">Diploptera punctata</name>
    <name type="common">Pacific beetle cockroach</name>
    <dbReference type="NCBI Taxonomy" id="6984"/>
    <lineage>
        <taxon>Eukaryota</taxon>
        <taxon>Metazoa</taxon>
        <taxon>Ecdysozoa</taxon>
        <taxon>Arthropoda</taxon>
        <taxon>Hexapoda</taxon>
        <taxon>Insecta</taxon>
        <taxon>Pterygota</taxon>
        <taxon>Neoptera</taxon>
        <taxon>Polyneoptera</taxon>
        <taxon>Dictyoptera</taxon>
        <taxon>Blattodea</taxon>
        <taxon>Blaberoidea</taxon>
        <taxon>Blaberidae</taxon>
        <taxon>Diplopterinae</taxon>
        <taxon>Diploptera</taxon>
    </lineage>
</organism>
<feature type="compositionally biased region" description="Basic and acidic residues" evidence="1">
    <location>
        <begin position="321"/>
        <end position="337"/>
    </location>
</feature>
<feature type="region of interest" description="Disordered" evidence="1">
    <location>
        <begin position="1"/>
        <end position="53"/>
    </location>
</feature>
<feature type="compositionally biased region" description="Acidic residues" evidence="1">
    <location>
        <begin position="34"/>
        <end position="48"/>
    </location>
</feature>
<evidence type="ECO:0000313" key="3">
    <source>
        <dbReference type="Proteomes" id="UP001233999"/>
    </source>
</evidence>
<sequence length="337" mass="36853">VRKEEDSCDPAEWSGSERDLAVPKKRRRRAAETQEIDDENDGAGEPDVECASLSSRSSSLLQFECLEKHCEDVFRTSATSDPFQDNYPFPPPSPSVMSSFSFDSLESNRWRFSASPDSLDDLPEERSNSESETSSDEGASSDDTLHHSSWSSRSSFRSSNSRLRSFRSFDSLNLLQPPQHLNCLSELSQSLNSNSFLLHQQPAQHTLVSLTTADLSTSLVTDDVRSPPTKPSPCPETKEVNSESNTNCGKESKETKPQRSAENLSEDSGFGDHCIPAGTTGTTLNTVGTIVEDEDSCSSYYSDSAGSSSGGRSASSEGSEEEKQADKEEEESAKIKR</sequence>
<proteinExistence type="predicted"/>